<dbReference type="GO" id="GO:0046872">
    <property type="term" value="F:metal ion binding"/>
    <property type="evidence" value="ECO:0007669"/>
    <property type="project" value="UniProtKB-KW"/>
</dbReference>
<dbReference type="GO" id="GO:0005829">
    <property type="term" value="C:cytosol"/>
    <property type="evidence" value="ECO:0007669"/>
    <property type="project" value="TreeGrafter"/>
</dbReference>
<organism evidence="19 20">
    <name type="scientific">Agathobacter ruminis</name>
    <dbReference type="NCBI Taxonomy" id="1712665"/>
    <lineage>
        <taxon>Bacteria</taxon>
        <taxon>Bacillati</taxon>
        <taxon>Bacillota</taxon>
        <taxon>Clostridia</taxon>
        <taxon>Lachnospirales</taxon>
        <taxon>Lachnospiraceae</taxon>
        <taxon>Agathobacter</taxon>
    </lineage>
</organism>
<keyword evidence="20" id="KW-1185">Reference proteome</keyword>
<comment type="cofactor">
    <cofactor evidence="2">
        <name>Zn(2+)</name>
        <dbReference type="ChEBI" id="CHEBI:29105"/>
    </cofactor>
</comment>
<dbReference type="InterPro" id="IPR002933">
    <property type="entry name" value="Peptidase_M20"/>
</dbReference>
<dbReference type="PANTHER" id="PTHR43501:SF1">
    <property type="entry name" value="CYTOSOL NON-SPECIFIC DIPEPTIDASE"/>
    <property type="match status" value="1"/>
</dbReference>
<proteinExistence type="inferred from homology"/>
<name>A0A2G3E459_9FIRM</name>
<feature type="domain" description="Peptidase M20 dimerisation" evidence="18">
    <location>
        <begin position="207"/>
        <end position="289"/>
    </location>
</feature>
<reference evidence="19 20" key="1">
    <citation type="submission" date="2017-10" db="EMBL/GenBank/DDBJ databases">
        <title>Resolving the taxonomy of Roseburia spp., Eubacterium rectale and Agathobacter spp. through phylogenomic analysis.</title>
        <authorList>
            <person name="Sheridan P.O."/>
            <person name="Walker A.W."/>
            <person name="Duncan S.H."/>
            <person name="Scott K.P."/>
            <person name="Toole P.W.O."/>
            <person name="Luis P."/>
            <person name="Flint H.J."/>
        </authorList>
    </citation>
    <scope>NUCLEOTIDE SEQUENCE [LARGE SCALE GENOMIC DNA]</scope>
    <source>
        <strain evidence="19 20">JK623</strain>
    </source>
</reference>
<keyword evidence="5" id="KW-0378">Hydrolase</keyword>
<evidence type="ECO:0000256" key="4">
    <source>
        <dbReference type="ARBA" id="ARBA00022723"/>
    </source>
</evidence>
<evidence type="ECO:0000256" key="1">
    <source>
        <dbReference type="ARBA" id="ARBA00001941"/>
    </source>
</evidence>
<evidence type="ECO:0000256" key="7">
    <source>
        <dbReference type="ARBA" id="ARBA00023049"/>
    </source>
</evidence>
<evidence type="ECO:0000256" key="6">
    <source>
        <dbReference type="ARBA" id="ARBA00022833"/>
    </source>
</evidence>
<evidence type="ECO:0000256" key="9">
    <source>
        <dbReference type="ARBA" id="ARBA00036421"/>
    </source>
</evidence>
<gene>
    <name evidence="19" type="ORF">CSX02_04590</name>
</gene>
<dbReference type="AlphaFoldDB" id="A0A2G3E459"/>
<protein>
    <recommendedName>
        <fullName evidence="13">Cytosol non-specific dipeptidase</fullName>
        <ecNumber evidence="10">3.4.13.18</ecNumber>
    </recommendedName>
    <alternativeName>
        <fullName evidence="16">Aminoacyl-histidine dipeptidase</fullName>
    </alternativeName>
    <alternativeName>
        <fullName evidence="15">Beta-alanyl-histidine dipeptidase</fullName>
    </alternativeName>
    <alternativeName>
        <fullName evidence="14">Carnosinase</fullName>
    </alternativeName>
    <alternativeName>
        <fullName evidence="11">Peptidase D</fullName>
    </alternativeName>
    <alternativeName>
        <fullName evidence="17">Xaa-His dipeptidase</fullName>
    </alternativeName>
</protein>
<evidence type="ECO:0000256" key="3">
    <source>
        <dbReference type="ARBA" id="ARBA00022670"/>
    </source>
</evidence>
<dbReference type="FunFam" id="3.40.630.10:FF:000072">
    <property type="entry name" value="Aminoacyl-histidine dipeptidase"/>
    <property type="match status" value="1"/>
</dbReference>
<sequence length="485" mass="54176">MSVLENLEPKRVFHYFEEIANIPHGSRDTKRISDYLVNFGKEHHLETYQDEMNNVILIKEATTGYENVEPIIIQGHMDMVCEKESDSNIDFSTDPLSLYIDGDFVKAEKTTLGGDDGIAVAYALAILESDQLRHPRLEVVITVDEEIGMLGAFGMDLSVLKGKRMLNIDSDEEGHFLTGCAGGMSLLADIPVARENRSGLKLNVKITGLDGGHSGAQIDKEHGNANILMGRLFACLKEQLVFSLIDFAGGTKDNAIPRESFASLLIDADDRENAVSVIEALKIDLKKEFAIADPNVTIEYDFAGESTESALSLSSVTKIIFYLREVPNGMLHMSQNMKGLVETSLNLGILELQDDQLHMVTSIRSSVSSRKEDLKERVRMLVEMLGGEITIEGDYPAWEYIPDSPLREKIAEIYQEQYHEEPIFEAIHAGLECGIFYEKLNGIDCVSFGPNNYDIHTPKERLSISSTERVWKLLIAILERANEIR</sequence>
<comment type="caution">
    <text evidence="19">The sequence shown here is derived from an EMBL/GenBank/DDBJ whole genome shotgun (WGS) entry which is preliminary data.</text>
</comment>
<dbReference type="RefSeq" id="WP_099385798.1">
    <property type="nucleotide sequence ID" value="NZ_JANSWH010000099.1"/>
</dbReference>
<dbReference type="FunFam" id="3.40.630.10:FF:000015">
    <property type="entry name" value="Aminoacyl-histidine dipeptidase PepD"/>
    <property type="match status" value="1"/>
</dbReference>
<comment type="catalytic activity">
    <reaction evidence="9">
        <text>Hydrolysis of dipeptides, preferentially hydrophobic dipeptides including prolyl amino acids.</text>
        <dbReference type="EC" id="3.4.13.18"/>
    </reaction>
</comment>
<evidence type="ECO:0000256" key="8">
    <source>
        <dbReference type="ARBA" id="ARBA00023285"/>
    </source>
</evidence>
<dbReference type="PANTHER" id="PTHR43501">
    <property type="entry name" value="CYTOSOL NON-SPECIFIC DIPEPTIDASE"/>
    <property type="match status" value="1"/>
</dbReference>
<dbReference type="NCBIfam" id="TIGR01893">
    <property type="entry name" value="aa-his-dipept"/>
    <property type="match status" value="1"/>
</dbReference>
<accession>A0A2G3E459</accession>
<dbReference type="PIRSF" id="PIRSF016599">
    <property type="entry name" value="Xaa-His_dipept"/>
    <property type="match status" value="1"/>
</dbReference>
<dbReference type="GO" id="GO:0006508">
    <property type="term" value="P:proteolysis"/>
    <property type="evidence" value="ECO:0007669"/>
    <property type="project" value="UniProtKB-KW"/>
</dbReference>
<dbReference type="InterPro" id="IPR001160">
    <property type="entry name" value="Peptidase_M20C"/>
</dbReference>
<keyword evidence="8" id="KW-0170">Cobalt</keyword>
<evidence type="ECO:0000256" key="5">
    <source>
        <dbReference type="ARBA" id="ARBA00022801"/>
    </source>
</evidence>
<evidence type="ECO:0000259" key="18">
    <source>
        <dbReference type="Pfam" id="PF07687"/>
    </source>
</evidence>
<evidence type="ECO:0000256" key="2">
    <source>
        <dbReference type="ARBA" id="ARBA00001947"/>
    </source>
</evidence>
<comment type="similarity">
    <text evidence="12">Belongs to the peptidase M20C family.</text>
</comment>
<dbReference type="EMBL" id="PDYG01000016">
    <property type="protein sequence ID" value="PHU38066.1"/>
    <property type="molecule type" value="Genomic_DNA"/>
</dbReference>
<reference evidence="19 20" key="2">
    <citation type="submission" date="2017-10" db="EMBL/GenBank/DDBJ databases">
        <authorList>
            <person name="Banno H."/>
            <person name="Chua N.-H."/>
        </authorList>
    </citation>
    <scope>NUCLEOTIDE SEQUENCE [LARGE SCALE GENOMIC DNA]</scope>
    <source>
        <strain evidence="19 20">JK623</strain>
    </source>
</reference>
<dbReference type="PRINTS" id="PR00934">
    <property type="entry name" value="XHISDIPTASE"/>
</dbReference>
<evidence type="ECO:0000256" key="15">
    <source>
        <dbReference type="ARBA" id="ARBA00076004"/>
    </source>
</evidence>
<evidence type="ECO:0000256" key="17">
    <source>
        <dbReference type="ARBA" id="ARBA00078074"/>
    </source>
</evidence>
<keyword evidence="3" id="KW-0645">Protease</keyword>
<dbReference type="SUPFAM" id="SSF53187">
    <property type="entry name" value="Zn-dependent exopeptidases"/>
    <property type="match status" value="1"/>
</dbReference>
<dbReference type="InterPro" id="IPR011650">
    <property type="entry name" value="Peptidase_M20_dimer"/>
</dbReference>
<evidence type="ECO:0000256" key="12">
    <source>
        <dbReference type="ARBA" id="ARBA00061423"/>
    </source>
</evidence>
<keyword evidence="6" id="KW-0862">Zinc</keyword>
<dbReference type="GO" id="GO:0070573">
    <property type="term" value="F:metallodipeptidase activity"/>
    <property type="evidence" value="ECO:0007669"/>
    <property type="project" value="TreeGrafter"/>
</dbReference>
<dbReference type="Pfam" id="PF07687">
    <property type="entry name" value="M20_dimer"/>
    <property type="match status" value="1"/>
</dbReference>
<dbReference type="Proteomes" id="UP000224563">
    <property type="component" value="Unassembled WGS sequence"/>
</dbReference>
<comment type="cofactor">
    <cofactor evidence="1">
        <name>Co(2+)</name>
        <dbReference type="ChEBI" id="CHEBI:48828"/>
    </cofactor>
</comment>
<dbReference type="EC" id="3.4.13.18" evidence="10"/>
<dbReference type="CDD" id="cd03890">
    <property type="entry name" value="M20_pepD"/>
    <property type="match status" value="1"/>
</dbReference>
<evidence type="ECO:0000313" key="20">
    <source>
        <dbReference type="Proteomes" id="UP000224563"/>
    </source>
</evidence>
<evidence type="ECO:0000256" key="13">
    <source>
        <dbReference type="ARBA" id="ARBA00071271"/>
    </source>
</evidence>
<evidence type="ECO:0000313" key="19">
    <source>
        <dbReference type="EMBL" id="PHU38066.1"/>
    </source>
</evidence>
<keyword evidence="7" id="KW-0482">Metalloprotease</keyword>
<keyword evidence="4" id="KW-0479">Metal-binding</keyword>
<evidence type="ECO:0000256" key="10">
    <source>
        <dbReference type="ARBA" id="ARBA00038976"/>
    </source>
</evidence>
<evidence type="ECO:0000256" key="16">
    <source>
        <dbReference type="ARBA" id="ARBA00077688"/>
    </source>
</evidence>
<dbReference type="Pfam" id="PF01546">
    <property type="entry name" value="Peptidase_M20"/>
    <property type="match status" value="1"/>
</dbReference>
<dbReference type="Gene3D" id="3.40.630.10">
    <property type="entry name" value="Zn peptidases"/>
    <property type="match status" value="2"/>
</dbReference>
<evidence type="ECO:0000256" key="14">
    <source>
        <dbReference type="ARBA" id="ARBA00075285"/>
    </source>
</evidence>
<evidence type="ECO:0000256" key="11">
    <source>
        <dbReference type="ARBA" id="ARBA00044252"/>
    </source>
</evidence>